<gene>
    <name evidence="1" type="ORF">MJG50_13320</name>
</gene>
<keyword evidence="2" id="KW-1185">Reference proteome</keyword>
<evidence type="ECO:0000313" key="1">
    <source>
        <dbReference type="EMBL" id="MCH1626313.1"/>
    </source>
</evidence>
<dbReference type="EMBL" id="JAKTTI010000021">
    <property type="protein sequence ID" value="MCH1626313.1"/>
    <property type="molecule type" value="Genomic_DNA"/>
</dbReference>
<organism evidence="1 2">
    <name type="scientific">Fredinandcohnia quinoae</name>
    <dbReference type="NCBI Taxonomy" id="2918902"/>
    <lineage>
        <taxon>Bacteria</taxon>
        <taxon>Bacillati</taxon>
        <taxon>Bacillota</taxon>
        <taxon>Bacilli</taxon>
        <taxon>Bacillales</taxon>
        <taxon>Bacillaceae</taxon>
        <taxon>Fredinandcohnia</taxon>
    </lineage>
</organism>
<accession>A0AAW5EAX5</accession>
<sequence length="344" mass="40420">MMKKIIIPLLFILTLPTLLSLDPKTYDSRYYAKFTSPEGIQFLSYSKVWEEDGLRELYNELLKNKHGAELSQLQEVRVIGSASKTNAAIRGRYNILTNSITLYDGDKYTNPSLLRETLSHEYGHHFGYFYFQFHQFPFSKWAKLRSLANEPIRWDSFWNYSISSHEWNPQEIFAEDYVLLYGATKKVDSKDVYSNEAFYVRTEHENQELSNVLENKELQQYLETHTGITIDDNRLLKTPKLQFIHDNRLSFSITERKDVAYRLNLTFYEKVAGEFTQIDYQEMLNVTLEKRKSIIFLIDIPSSANYIKANVDIVDLNTSIGLTTDYFNLMIEEDEFKKTISILE</sequence>
<comment type="caution">
    <text evidence="1">The sequence shown here is derived from an EMBL/GenBank/DDBJ whole genome shotgun (WGS) entry which is preliminary data.</text>
</comment>
<protein>
    <submittedName>
        <fullName evidence="1">Uncharacterized protein</fullName>
    </submittedName>
</protein>
<proteinExistence type="predicted"/>
<evidence type="ECO:0000313" key="2">
    <source>
        <dbReference type="Proteomes" id="UP001431131"/>
    </source>
</evidence>
<reference evidence="1" key="1">
    <citation type="submission" date="2022-02" db="EMBL/GenBank/DDBJ databases">
        <title>Fredinandcohnia quinoae sp. nov. isolated from Chenopodium quinoa seeds.</title>
        <authorList>
            <person name="Saati-Santamaria Z."/>
            <person name="Flores-Felix J.D."/>
            <person name="Igual J.M."/>
            <person name="Velazquez E."/>
            <person name="Garcia-Fraile P."/>
            <person name="Martinez-Molina E."/>
        </authorList>
    </citation>
    <scope>NUCLEOTIDE SEQUENCE</scope>
    <source>
        <strain evidence="1">SECRCQ15</strain>
    </source>
</reference>
<dbReference type="AlphaFoldDB" id="A0AAW5EAX5"/>
<name>A0AAW5EAX5_9BACI</name>
<dbReference type="Proteomes" id="UP001431131">
    <property type="component" value="Unassembled WGS sequence"/>
</dbReference>